<feature type="domain" description="Siroheme decarboxylase AsnC-like ligand binding" evidence="1">
    <location>
        <begin position="79"/>
        <end position="160"/>
    </location>
</feature>
<accession>A0ABM9IFC8</accession>
<dbReference type="Gene3D" id="3.30.70.3460">
    <property type="match status" value="1"/>
</dbReference>
<dbReference type="Pfam" id="PF17805">
    <property type="entry name" value="AsnC_trans_reg2"/>
    <property type="match status" value="2"/>
</dbReference>
<name>A0ABM9IFC8_9BACT</name>
<dbReference type="EC" id="4.1.1.111" evidence="2"/>
<dbReference type="RefSeq" id="WP_009059259.1">
    <property type="nucleotide sequence ID" value="NZ_JAHXRZ010000007.1"/>
</dbReference>
<keyword evidence="3" id="KW-1185">Reference proteome</keyword>
<gene>
    <name evidence="2" type="primary">lrp</name>
    <name evidence="2" type="ORF">MFUM_1931</name>
</gene>
<protein>
    <submittedName>
        <fullName evidence="2">Siroheme decarboxylase</fullName>
        <ecNumber evidence="2">4.1.1.111</ecNumber>
    </submittedName>
</protein>
<evidence type="ECO:0000259" key="1">
    <source>
        <dbReference type="Pfam" id="PF17805"/>
    </source>
</evidence>
<dbReference type="InterPro" id="IPR040523">
    <property type="entry name" value="AsnC_trans_reg2"/>
</dbReference>
<dbReference type="Proteomes" id="UP001161497">
    <property type="component" value="Chromosome"/>
</dbReference>
<reference evidence="2" key="1">
    <citation type="submission" date="2023-03" db="EMBL/GenBank/DDBJ databases">
        <authorList>
            <person name="Cremers G."/>
            <person name="Picone N."/>
        </authorList>
    </citation>
    <scope>NUCLEOTIDE SEQUENCE</scope>
    <source>
        <strain evidence="2">Sample_alias</strain>
    </source>
</reference>
<dbReference type="GO" id="GO:0016829">
    <property type="term" value="F:lyase activity"/>
    <property type="evidence" value="ECO:0007669"/>
    <property type="project" value="UniProtKB-KW"/>
</dbReference>
<feature type="domain" description="Siroheme decarboxylase AsnC-like ligand binding" evidence="1">
    <location>
        <begin position="266"/>
        <end position="332"/>
    </location>
</feature>
<keyword evidence="2" id="KW-0456">Lyase</keyword>
<evidence type="ECO:0000313" key="2">
    <source>
        <dbReference type="EMBL" id="CAI9086253.1"/>
    </source>
</evidence>
<dbReference type="EMBL" id="OX458932">
    <property type="protein sequence ID" value="CAI9086253.1"/>
    <property type="molecule type" value="Genomic_DNA"/>
</dbReference>
<evidence type="ECO:0000313" key="3">
    <source>
        <dbReference type="Proteomes" id="UP001161497"/>
    </source>
</evidence>
<proteinExistence type="predicted"/>
<organism evidence="2 3">
    <name type="scientific">Candidatus Methylacidiphilum fumarolicum</name>
    <dbReference type="NCBI Taxonomy" id="591154"/>
    <lineage>
        <taxon>Bacteria</taxon>
        <taxon>Pseudomonadati</taxon>
        <taxon>Verrucomicrobiota</taxon>
        <taxon>Methylacidiphilae</taxon>
        <taxon>Methylacidiphilales</taxon>
        <taxon>Methylacidiphilaceae</taxon>
        <taxon>Methylacidiphilum (ex Ratnadevi et al. 2023)</taxon>
    </lineage>
</organism>
<sequence length="379" mass="42580">MPLSAFDSTASIEDEINQKILSVSEDRLQGFIADPFKEIAHLTNLPLALVLERIRLMFSAGTIRRIRLTLLANDLAPGALVAWKIPENSLHEAFDFLFQKDPFSGHVVIRSTDPAAAGARYRLWSTLKVPQGFSIQTHCELLKNLIGAEDYRIMPAKGIFTLGVGHIRRKTILPGTKSPKAAVMHPVAIKTLSEKQWLVLKSLKEELTLEEIDEGLWEKRASKIGMSSQAFFSIAKELEQIGILGRFSTFLEHVKPLYDGRKVTKFNALFHWAVPQGMEREAGGQIGRFEILTHCYWREAGSEFKNVNIMAVAHGKDKGLLESHKKAIDEHLESVGIPVSYTNIFWGGRSEIKPSEIFPEAYKEWLQKMDLDSSVISNS</sequence>